<protein>
    <submittedName>
        <fullName evidence="1">Uncharacterized protein</fullName>
    </submittedName>
</protein>
<sequence length="49" mass="5729">MSQLEQPLMLLVYNLIMDAKLITPLWQHKPTSPLQFLNLAKTSWDSILF</sequence>
<proteinExistence type="predicted"/>
<organism evidence="1 2">
    <name type="scientific">Helicobacter typhlonius</name>
    <dbReference type="NCBI Taxonomy" id="76936"/>
    <lineage>
        <taxon>Bacteria</taxon>
        <taxon>Pseudomonadati</taxon>
        <taxon>Campylobacterota</taxon>
        <taxon>Epsilonproteobacteria</taxon>
        <taxon>Campylobacterales</taxon>
        <taxon>Helicobacteraceae</taxon>
        <taxon>Helicobacter</taxon>
    </lineage>
</organism>
<reference evidence="2" key="1">
    <citation type="submission" date="2015-11" db="EMBL/GenBank/DDBJ databases">
        <authorList>
            <person name="Anvar S.Y."/>
        </authorList>
    </citation>
    <scope>NUCLEOTIDE SEQUENCE [LARGE SCALE GENOMIC DNA]</scope>
</reference>
<accession>A0A0S4PU59</accession>
<dbReference type="AlphaFoldDB" id="A0A0S4PU59"/>
<dbReference type="Proteomes" id="UP000064525">
    <property type="component" value="Chromosome I"/>
</dbReference>
<dbReference type="KEGG" id="hty:BN2458_PEG0970"/>
<evidence type="ECO:0000313" key="1">
    <source>
        <dbReference type="EMBL" id="CUU39855.1"/>
    </source>
</evidence>
<gene>
    <name evidence="1" type="ORF">BN2458_PEG0970</name>
</gene>
<dbReference type="EMBL" id="LN907858">
    <property type="protein sequence ID" value="CUU39855.1"/>
    <property type="molecule type" value="Genomic_DNA"/>
</dbReference>
<evidence type="ECO:0000313" key="2">
    <source>
        <dbReference type="Proteomes" id="UP000064525"/>
    </source>
</evidence>
<name>A0A0S4PU59_9HELI</name>